<evidence type="ECO:0000256" key="2">
    <source>
        <dbReference type="SAM" id="Phobius"/>
    </source>
</evidence>
<sequence length="201" mass="21878">MTRLTSTAGRLADGSSALARRLSARLADWVARARRDDLTGWRAALGCWLRLALLIFGLYLLWRLVRAVPVLLWLLSAGWIAAAWRAGRAPSPEASDETPSEAPEEAAPTPDVEAVRRLLLDVMGDAPAVHLRTVLAHLQKQGQWEGRKVTDLRVHLQRLDIPVSRSVKVAGTPTLGVRRRDLEAPSPAEPQEASPAPSTAA</sequence>
<keyword evidence="4" id="KW-1185">Reference proteome</keyword>
<feature type="transmembrane region" description="Helical" evidence="2">
    <location>
        <begin position="41"/>
        <end position="61"/>
    </location>
</feature>
<keyword evidence="2" id="KW-0472">Membrane</keyword>
<evidence type="ECO:0000313" key="4">
    <source>
        <dbReference type="Proteomes" id="UP001183586"/>
    </source>
</evidence>
<reference evidence="4" key="1">
    <citation type="submission" date="2023-07" db="EMBL/GenBank/DDBJ databases">
        <title>30 novel species of actinomycetes from the DSMZ collection.</title>
        <authorList>
            <person name="Nouioui I."/>
        </authorList>
    </citation>
    <scope>NUCLEOTIDE SEQUENCE [LARGE SCALE GENOMIC DNA]</scope>
    <source>
        <strain evidence="4">DSM 41921</strain>
    </source>
</reference>
<proteinExistence type="predicted"/>
<gene>
    <name evidence="3" type="ORF">RM641_10405</name>
</gene>
<feature type="region of interest" description="Disordered" evidence="1">
    <location>
        <begin position="172"/>
        <end position="201"/>
    </location>
</feature>
<keyword evidence="2" id="KW-0812">Transmembrane</keyword>
<dbReference type="Proteomes" id="UP001183586">
    <property type="component" value="Unassembled WGS sequence"/>
</dbReference>
<dbReference type="EMBL" id="JAVREU010000003">
    <property type="protein sequence ID" value="MDT0387837.1"/>
    <property type="molecule type" value="Genomic_DNA"/>
</dbReference>
<feature type="compositionally biased region" description="Acidic residues" evidence="1">
    <location>
        <begin position="94"/>
        <end position="104"/>
    </location>
</feature>
<evidence type="ECO:0000256" key="1">
    <source>
        <dbReference type="SAM" id="MobiDB-lite"/>
    </source>
</evidence>
<protein>
    <submittedName>
        <fullName evidence="3">Uncharacterized protein</fullName>
    </submittedName>
</protein>
<dbReference type="RefSeq" id="WP_311680790.1">
    <property type="nucleotide sequence ID" value="NZ_JAVREU010000003.1"/>
</dbReference>
<keyword evidence="2" id="KW-1133">Transmembrane helix</keyword>
<name>A0ABU2P6Q9_9ACTN</name>
<feature type="region of interest" description="Disordered" evidence="1">
    <location>
        <begin position="90"/>
        <end position="110"/>
    </location>
</feature>
<feature type="compositionally biased region" description="Low complexity" evidence="1">
    <location>
        <begin position="184"/>
        <end position="201"/>
    </location>
</feature>
<evidence type="ECO:0000313" key="3">
    <source>
        <dbReference type="EMBL" id="MDT0387837.1"/>
    </source>
</evidence>
<comment type="caution">
    <text evidence="3">The sequence shown here is derived from an EMBL/GenBank/DDBJ whole genome shotgun (WGS) entry which is preliminary data.</text>
</comment>
<accession>A0ABU2P6Q9</accession>
<organism evidence="3 4">
    <name type="scientific">Streptomyces dubilierae</name>
    <dbReference type="NCBI Taxonomy" id="3075533"/>
    <lineage>
        <taxon>Bacteria</taxon>
        <taxon>Bacillati</taxon>
        <taxon>Actinomycetota</taxon>
        <taxon>Actinomycetes</taxon>
        <taxon>Kitasatosporales</taxon>
        <taxon>Streptomycetaceae</taxon>
        <taxon>Streptomyces</taxon>
    </lineage>
</organism>